<dbReference type="AlphaFoldDB" id="F8MAH9"/>
<dbReference type="HOGENOM" id="CLU_1678415_0_0_1"/>
<dbReference type="EMBL" id="GL891302">
    <property type="protein sequence ID" value="EGO60100.1"/>
    <property type="molecule type" value="Genomic_DNA"/>
</dbReference>
<dbReference type="RefSeq" id="XP_009847462.1">
    <property type="nucleotide sequence ID" value="XM_009849160.1"/>
</dbReference>
<protein>
    <submittedName>
        <fullName evidence="1">Uncharacterized protein</fullName>
    </submittedName>
</protein>
<dbReference type="GeneID" id="20831755"/>
<dbReference type="Proteomes" id="UP000008065">
    <property type="component" value="Unassembled WGS sequence"/>
</dbReference>
<organism evidence="1 2">
    <name type="scientific">Neurospora tetrasperma (strain FGSC 2508 / ATCC MYA-4615 / P0657)</name>
    <dbReference type="NCBI Taxonomy" id="510951"/>
    <lineage>
        <taxon>Eukaryota</taxon>
        <taxon>Fungi</taxon>
        <taxon>Dikarya</taxon>
        <taxon>Ascomycota</taxon>
        <taxon>Pezizomycotina</taxon>
        <taxon>Sordariomycetes</taxon>
        <taxon>Sordariomycetidae</taxon>
        <taxon>Sordariales</taxon>
        <taxon>Sordariaceae</taxon>
        <taxon>Neurospora</taxon>
    </lineage>
</organism>
<dbReference type="OrthoDB" id="10382867at2759"/>
<keyword evidence="2" id="KW-1185">Reference proteome</keyword>
<reference evidence="2" key="1">
    <citation type="journal article" date="2011" name="Genetics">
        <title>Massive changes in genome architecture accompany the transition to self-fertility in the filamentous fungus Neurospora tetrasperma.</title>
        <authorList>
            <person name="Ellison C.E."/>
            <person name="Stajich J.E."/>
            <person name="Jacobson D.J."/>
            <person name="Natvig D.O."/>
            <person name="Lapidus A."/>
            <person name="Foster B."/>
            <person name="Aerts A."/>
            <person name="Riley R."/>
            <person name="Lindquist E.A."/>
            <person name="Grigoriev I.V."/>
            <person name="Taylor J.W."/>
        </authorList>
    </citation>
    <scope>NUCLEOTIDE SEQUENCE [LARGE SCALE GENOMIC DNA]</scope>
    <source>
        <strain evidence="2">FGSC 2508 / P0657</strain>
    </source>
</reference>
<sequence length="157" mass="17687">MAEKTKTDDEAMEDLVQYLEKGYTTPHDWALDLSIFFKALAMKHFTPVALVEGKDLTFKSLMRLLRDLSMDRNASMFMGISITTSTLRQRFPSYYAQDVKANVFNFETNSTYTLRITEDTPTSELSYLTLNGKGPATVTVSVQRKEDATASEAKSEG</sequence>
<evidence type="ECO:0000313" key="1">
    <source>
        <dbReference type="EMBL" id="EGO60100.1"/>
    </source>
</evidence>
<gene>
    <name evidence="1" type="ORF">NEUTE1DRAFT_97316</name>
</gene>
<evidence type="ECO:0000313" key="2">
    <source>
        <dbReference type="Proteomes" id="UP000008065"/>
    </source>
</evidence>
<accession>F8MAH9</accession>
<name>F8MAH9_NEUT8</name>
<dbReference type="KEGG" id="nte:NEUTE1DRAFT97316"/>
<dbReference type="VEuPathDB" id="FungiDB:NEUTE1DRAFT_97316"/>
<proteinExistence type="predicted"/>